<dbReference type="Gene3D" id="3.30.460.40">
    <property type="match status" value="1"/>
</dbReference>
<keyword evidence="2" id="KW-1185">Reference proteome</keyword>
<accession>A0ABN1HRS7</accession>
<sequence length="78" mass="8566">MDLGRLTGATHATALVGGTRRRPEDVVEVFPKADFPWWIAGGYAIEFAVGARAWLANAINLIAPDPPWLRQLLPVNRT</sequence>
<protein>
    <submittedName>
        <fullName evidence="1">Uncharacterized protein</fullName>
    </submittedName>
</protein>
<dbReference type="EMBL" id="BAAAGU010000062">
    <property type="protein sequence ID" value="GAA0664608.1"/>
    <property type="molecule type" value="Genomic_DNA"/>
</dbReference>
<gene>
    <name evidence="1" type="ORF">GCM10009535_50410</name>
</gene>
<name>A0ABN1HRS7_9ACTN</name>
<reference evidence="1 2" key="1">
    <citation type="journal article" date="2019" name="Int. J. Syst. Evol. Microbiol.">
        <title>The Global Catalogue of Microorganisms (GCM) 10K type strain sequencing project: providing services to taxonomists for standard genome sequencing and annotation.</title>
        <authorList>
            <consortium name="The Broad Institute Genomics Platform"/>
            <consortium name="The Broad Institute Genome Sequencing Center for Infectious Disease"/>
            <person name="Wu L."/>
            <person name="Ma J."/>
        </authorList>
    </citation>
    <scope>NUCLEOTIDE SEQUENCE [LARGE SCALE GENOMIC DNA]</scope>
    <source>
        <strain evidence="1 2">JCM 10367</strain>
    </source>
</reference>
<comment type="caution">
    <text evidence="1">The sequence shown here is derived from an EMBL/GenBank/DDBJ whole genome shotgun (WGS) entry which is preliminary data.</text>
</comment>
<dbReference type="Proteomes" id="UP001500724">
    <property type="component" value="Unassembled WGS sequence"/>
</dbReference>
<organism evidence="1 2">
    <name type="scientific">Streptomyces thermocarboxydovorans</name>
    <dbReference type="NCBI Taxonomy" id="59298"/>
    <lineage>
        <taxon>Bacteria</taxon>
        <taxon>Bacillati</taxon>
        <taxon>Actinomycetota</taxon>
        <taxon>Actinomycetes</taxon>
        <taxon>Kitasatosporales</taxon>
        <taxon>Streptomycetaceae</taxon>
        <taxon>Streptomyces</taxon>
    </lineage>
</organism>
<evidence type="ECO:0000313" key="1">
    <source>
        <dbReference type="EMBL" id="GAA0664608.1"/>
    </source>
</evidence>
<proteinExistence type="predicted"/>
<evidence type="ECO:0000313" key="2">
    <source>
        <dbReference type="Proteomes" id="UP001500724"/>
    </source>
</evidence>